<gene>
    <name evidence="2" type="ORF">ADL12_44735</name>
</gene>
<dbReference type="AlphaFoldDB" id="A0A101J752"/>
<organism evidence="2 3">
    <name type="scientific">Streptomyces regalis</name>
    <dbReference type="NCBI Taxonomy" id="68262"/>
    <lineage>
        <taxon>Bacteria</taxon>
        <taxon>Bacillati</taxon>
        <taxon>Actinomycetota</taxon>
        <taxon>Actinomycetes</taxon>
        <taxon>Kitasatosporales</taxon>
        <taxon>Streptomycetaceae</taxon>
        <taxon>Streptomyces</taxon>
    </lineage>
</organism>
<evidence type="ECO:0000313" key="3">
    <source>
        <dbReference type="Proteomes" id="UP000053923"/>
    </source>
</evidence>
<keyword evidence="3" id="KW-1185">Reference proteome</keyword>
<dbReference type="EMBL" id="LLZG01000408">
    <property type="protein sequence ID" value="KUL21451.1"/>
    <property type="molecule type" value="Genomic_DNA"/>
</dbReference>
<proteinExistence type="predicted"/>
<dbReference type="Proteomes" id="UP000053923">
    <property type="component" value="Unassembled WGS sequence"/>
</dbReference>
<feature type="compositionally biased region" description="Basic and acidic residues" evidence="1">
    <location>
        <begin position="50"/>
        <end position="59"/>
    </location>
</feature>
<feature type="compositionally biased region" description="Low complexity" evidence="1">
    <location>
        <begin position="33"/>
        <end position="49"/>
    </location>
</feature>
<name>A0A101J752_9ACTN</name>
<protein>
    <submittedName>
        <fullName evidence="2">Uncharacterized protein</fullName>
    </submittedName>
</protein>
<evidence type="ECO:0000313" key="2">
    <source>
        <dbReference type="EMBL" id="KUL21451.1"/>
    </source>
</evidence>
<sequence length="59" mass="5940">MGMAAVGLFTGMAPGFAGHLAGFGTFLLTGASATSSTPASTATSGGETSRSWEDDRRRK</sequence>
<feature type="region of interest" description="Disordered" evidence="1">
    <location>
        <begin position="33"/>
        <end position="59"/>
    </location>
</feature>
<reference evidence="3" key="1">
    <citation type="submission" date="2015-10" db="EMBL/GenBank/DDBJ databases">
        <authorList>
            <person name="Ju K.-S."/>
            <person name="Doroghazi J.R."/>
            <person name="Metcalf W.W."/>
        </authorList>
    </citation>
    <scope>NUCLEOTIDE SEQUENCE [LARGE SCALE GENOMIC DNA]</scope>
    <source>
        <strain evidence="3">NRRL 3151</strain>
    </source>
</reference>
<comment type="caution">
    <text evidence="2">The sequence shown here is derived from an EMBL/GenBank/DDBJ whole genome shotgun (WGS) entry which is preliminary data.</text>
</comment>
<accession>A0A101J752</accession>
<evidence type="ECO:0000256" key="1">
    <source>
        <dbReference type="SAM" id="MobiDB-lite"/>
    </source>
</evidence>